<dbReference type="AlphaFoldDB" id="I6LD56"/>
<dbReference type="PANTHER" id="PTHR10961:SF7">
    <property type="entry name" value="FAD DEPENDENT OXIDOREDUCTASE DOMAIN-CONTAINING PROTEIN"/>
    <property type="match status" value="1"/>
</dbReference>
<name>I6LD56_PSEVI</name>
<dbReference type="InterPro" id="IPR036188">
    <property type="entry name" value="FAD/NAD-bd_sf"/>
</dbReference>
<accession>I6LD56</accession>
<organism evidence="6">
    <name type="scientific">Pseudomonas viridiflava</name>
    <name type="common">Phytomonas viridiflava</name>
    <dbReference type="NCBI Taxonomy" id="33069"/>
    <lineage>
        <taxon>Bacteria</taxon>
        <taxon>Pseudomonadati</taxon>
        <taxon>Pseudomonadota</taxon>
        <taxon>Gammaproteobacteria</taxon>
        <taxon>Pseudomonadales</taxon>
        <taxon>Pseudomonadaceae</taxon>
        <taxon>Pseudomonas</taxon>
    </lineage>
</organism>
<dbReference type="InterPro" id="IPR045170">
    <property type="entry name" value="MTOX"/>
</dbReference>
<evidence type="ECO:0000259" key="5">
    <source>
        <dbReference type="Pfam" id="PF01266"/>
    </source>
</evidence>
<reference evidence="6" key="1">
    <citation type="journal article" date="2006" name="Proc. Natl. Acad. Sci. U.S.A.">
        <title>Presence/absence polymorphism for alternative pathogenicity islands in Pseudomonas viridiflava, a pathogen of Arabidopsis.</title>
        <authorList>
            <person name="Araki H."/>
            <person name="Tian D."/>
            <person name="Goss E.M."/>
            <person name="Jakob K."/>
            <person name="Halldorsdottir S.S."/>
            <person name="Kreitman M."/>
            <person name="Bergelson J."/>
        </authorList>
    </citation>
    <scope>NUCLEOTIDE SEQUENCE</scope>
    <source>
        <strain evidence="6">RMX3.1b</strain>
    </source>
</reference>
<protein>
    <submittedName>
        <fullName evidence="6">Sarcosine oxidase</fullName>
    </submittedName>
</protein>
<dbReference type="SUPFAM" id="SSF51905">
    <property type="entry name" value="FAD/NAD(P)-binding domain"/>
    <property type="match status" value="1"/>
</dbReference>
<evidence type="ECO:0000256" key="3">
    <source>
        <dbReference type="ARBA" id="ARBA00022827"/>
    </source>
</evidence>
<sequence length="401" mass="43789">MDPLPEAVCKMEQQCEVAVLGLGAMGAATLYQLARQGADVLGIDRYAPPHTQGSSHGDTRITRLSVGEGPQYLPLVRHSQRIWRELEALTGESLFEQCGVLVMTSSPTYDPHDPEDFTHKTIALAREYGVKHEVLSAGAIRERFPQFSPILETAIGYFEPDGGFVRPERCIAIQLQLAEKLGARIRMNETVTRLQPQGDQVRITTDQGSILANKVVVSAGMWSSQLLGEPFTDLLRVCRQQLFWFALEDTAAFAPVSPSFILTHGPGEMDINYGFPPLPGEGSMKIATEQYLQASAACELDRSVSAEDERTMFKTQVSGKIAGLKAEVVKSSVCAYTVTPDYHFIIDDHPHLKNVTVVSACSGHGFKHSAGLGLALAQRCLHGTSDVDLSAFSLKRFGKKA</sequence>
<dbReference type="InterPro" id="IPR006076">
    <property type="entry name" value="FAD-dep_OxRdtase"/>
</dbReference>
<dbReference type="Gene3D" id="3.30.9.10">
    <property type="entry name" value="D-Amino Acid Oxidase, subunit A, domain 2"/>
    <property type="match status" value="1"/>
</dbReference>
<dbReference type="NCBIfam" id="NF008425">
    <property type="entry name" value="PRK11259.1"/>
    <property type="match status" value="1"/>
</dbReference>
<proteinExistence type="predicted"/>
<dbReference type="EMBL" id="AY597283">
    <property type="protein sequence ID" value="AAT96364.1"/>
    <property type="molecule type" value="Genomic_DNA"/>
</dbReference>
<evidence type="ECO:0000256" key="2">
    <source>
        <dbReference type="ARBA" id="ARBA00022630"/>
    </source>
</evidence>
<dbReference type="Gene3D" id="3.50.50.60">
    <property type="entry name" value="FAD/NAD(P)-binding domain"/>
    <property type="match status" value="1"/>
</dbReference>
<evidence type="ECO:0000256" key="4">
    <source>
        <dbReference type="ARBA" id="ARBA00023002"/>
    </source>
</evidence>
<keyword evidence="4" id="KW-0560">Oxidoreductase</keyword>
<evidence type="ECO:0000313" key="6">
    <source>
        <dbReference type="EMBL" id="AAT96364.1"/>
    </source>
</evidence>
<dbReference type="Pfam" id="PF01266">
    <property type="entry name" value="DAO"/>
    <property type="match status" value="1"/>
</dbReference>
<feature type="domain" description="FAD dependent oxidoreductase" evidence="5">
    <location>
        <begin position="17"/>
        <end position="379"/>
    </location>
</feature>
<keyword evidence="3" id="KW-0274">FAD</keyword>
<evidence type="ECO:0000256" key="1">
    <source>
        <dbReference type="ARBA" id="ARBA00001974"/>
    </source>
</evidence>
<keyword evidence="2" id="KW-0285">Flavoprotein</keyword>
<dbReference type="GO" id="GO:0008115">
    <property type="term" value="F:sarcosine oxidase activity"/>
    <property type="evidence" value="ECO:0007669"/>
    <property type="project" value="TreeGrafter"/>
</dbReference>
<dbReference type="SUPFAM" id="SSF54373">
    <property type="entry name" value="FAD-linked reductases, C-terminal domain"/>
    <property type="match status" value="1"/>
</dbReference>
<dbReference type="PANTHER" id="PTHR10961">
    <property type="entry name" value="PEROXISOMAL SARCOSINE OXIDASE"/>
    <property type="match status" value="1"/>
</dbReference>
<dbReference type="GO" id="GO:0050660">
    <property type="term" value="F:flavin adenine dinucleotide binding"/>
    <property type="evidence" value="ECO:0007669"/>
    <property type="project" value="InterPro"/>
</dbReference>
<comment type="cofactor">
    <cofactor evidence="1">
        <name>FAD</name>
        <dbReference type="ChEBI" id="CHEBI:57692"/>
    </cofactor>
</comment>